<feature type="active site" description="Proton donor/acceptor" evidence="1">
    <location>
        <position position="82"/>
    </location>
</feature>
<protein>
    <submittedName>
        <fullName evidence="3">Histidine phosphatase family protein</fullName>
    </submittedName>
</protein>
<name>A0A7T0LJU8_9ACTO</name>
<dbReference type="Proteomes" id="UP000594637">
    <property type="component" value="Chromosome"/>
</dbReference>
<evidence type="ECO:0000256" key="1">
    <source>
        <dbReference type="PIRSR" id="PIRSR613078-1"/>
    </source>
</evidence>
<feature type="binding site" evidence="2">
    <location>
        <begin position="8"/>
        <end position="15"/>
    </location>
    <ligand>
        <name>substrate</name>
    </ligand>
</feature>
<dbReference type="CDD" id="cd07067">
    <property type="entry name" value="HP_PGM_like"/>
    <property type="match status" value="1"/>
</dbReference>
<dbReference type="PANTHER" id="PTHR48100">
    <property type="entry name" value="BROAD-SPECIFICITY PHOSPHATASE YOR283W-RELATED"/>
    <property type="match status" value="1"/>
</dbReference>
<dbReference type="GO" id="GO:0005737">
    <property type="term" value="C:cytoplasm"/>
    <property type="evidence" value="ECO:0007669"/>
    <property type="project" value="TreeGrafter"/>
</dbReference>
<dbReference type="GO" id="GO:0016791">
    <property type="term" value="F:phosphatase activity"/>
    <property type="evidence" value="ECO:0007669"/>
    <property type="project" value="TreeGrafter"/>
</dbReference>
<evidence type="ECO:0000313" key="4">
    <source>
        <dbReference type="Proteomes" id="UP000594637"/>
    </source>
</evidence>
<organism evidence="3 4">
    <name type="scientific">Actinomyces respiraculi</name>
    <dbReference type="NCBI Taxonomy" id="2744574"/>
    <lineage>
        <taxon>Bacteria</taxon>
        <taxon>Bacillati</taxon>
        <taxon>Actinomycetota</taxon>
        <taxon>Actinomycetes</taxon>
        <taxon>Actinomycetales</taxon>
        <taxon>Actinomycetaceae</taxon>
        <taxon>Actinomyces</taxon>
    </lineage>
</organism>
<dbReference type="InterPro" id="IPR029033">
    <property type="entry name" value="His_PPase_superfam"/>
</dbReference>
<reference evidence="3 4" key="1">
    <citation type="submission" date="2020-11" db="EMBL/GenBank/DDBJ databases">
        <title>Actinomyces sp. ZJ750.</title>
        <authorList>
            <person name="Zhou J."/>
        </authorList>
    </citation>
    <scope>NUCLEOTIDE SEQUENCE [LARGE SCALE GENOMIC DNA]</scope>
    <source>
        <strain evidence="3 4">ZJ750</strain>
    </source>
</reference>
<dbReference type="PANTHER" id="PTHR48100:SF62">
    <property type="entry name" value="GLUCOSYL-3-PHOSPHOGLYCERATE PHOSPHATASE"/>
    <property type="match status" value="1"/>
</dbReference>
<dbReference type="RefSeq" id="WP_166858548.1">
    <property type="nucleotide sequence ID" value="NZ_CP063989.1"/>
</dbReference>
<dbReference type="SUPFAM" id="SSF53254">
    <property type="entry name" value="Phosphoglycerate mutase-like"/>
    <property type="match status" value="1"/>
</dbReference>
<dbReference type="Pfam" id="PF00300">
    <property type="entry name" value="His_Phos_1"/>
    <property type="match status" value="1"/>
</dbReference>
<evidence type="ECO:0000313" key="3">
    <source>
        <dbReference type="EMBL" id="QPL04663.1"/>
    </source>
</evidence>
<dbReference type="InterPro" id="IPR001345">
    <property type="entry name" value="PG/BPGM_mutase_AS"/>
</dbReference>
<accession>A0A7T0LJU8</accession>
<sequence length="217" mass="22959">MTDLVLWRHGQTDYNAALRLQGQVDVPLNEEGRAQAQAAAPGLAALHPALLAASPLGRAQETAEALAGLTGLEVVTVGDLAERSFGVWEGLRRAEIKAGWPEQYGRWRAGQDPEGVDVEPRARVAERVGKALEGLVEQAGERDVVVAVAHGAAITLGASWLLGLDPSTWFGLRGVENCHHAVLRRSNRAPGWMLVGWNLPGTLPGPTEVPGAGAIRG</sequence>
<gene>
    <name evidence="3" type="ORF">ID810_07640</name>
</gene>
<dbReference type="InterPro" id="IPR013078">
    <property type="entry name" value="His_Pase_superF_clade-1"/>
</dbReference>
<dbReference type="SMART" id="SM00855">
    <property type="entry name" value="PGAM"/>
    <property type="match status" value="1"/>
</dbReference>
<evidence type="ECO:0000256" key="2">
    <source>
        <dbReference type="PIRSR" id="PIRSR613078-2"/>
    </source>
</evidence>
<keyword evidence="4" id="KW-1185">Reference proteome</keyword>
<feature type="binding site" evidence="2">
    <location>
        <position position="58"/>
    </location>
    <ligand>
        <name>substrate</name>
    </ligand>
</feature>
<feature type="active site" description="Tele-phosphohistidine intermediate" evidence="1">
    <location>
        <position position="9"/>
    </location>
</feature>
<dbReference type="EMBL" id="CP063989">
    <property type="protein sequence ID" value="QPL04663.1"/>
    <property type="molecule type" value="Genomic_DNA"/>
</dbReference>
<dbReference type="AlphaFoldDB" id="A0A7T0LJU8"/>
<proteinExistence type="predicted"/>
<dbReference type="KEGG" id="arep:ID810_07640"/>
<dbReference type="Gene3D" id="3.40.50.1240">
    <property type="entry name" value="Phosphoglycerate mutase-like"/>
    <property type="match status" value="1"/>
</dbReference>
<dbReference type="PROSITE" id="PS00175">
    <property type="entry name" value="PG_MUTASE"/>
    <property type="match status" value="1"/>
</dbReference>
<dbReference type="InterPro" id="IPR050275">
    <property type="entry name" value="PGM_Phosphatase"/>
</dbReference>